<keyword evidence="3" id="KW-0472">Membrane</keyword>
<dbReference type="InterPro" id="IPR001647">
    <property type="entry name" value="HTH_TetR"/>
</dbReference>
<dbReference type="PANTHER" id="PTHR43479:SF11">
    <property type="entry name" value="ACREF_ENVCD OPERON REPRESSOR-RELATED"/>
    <property type="match status" value="1"/>
</dbReference>
<dbReference type="AlphaFoldDB" id="A0A5R8QDW9"/>
<dbReference type="EMBL" id="VBWP01000003">
    <property type="protein sequence ID" value="TLG75431.1"/>
    <property type="molecule type" value="Genomic_DNA"/>
</dbReference>
<feature type="DNA-binding region" description="H-T-H motif" evidence="2">
    <location>
        <begin position="30"/>
        <end position="49"/>
    </location>
</feature>
<dbReference type="GO" id="GO:0003677">
    <property type="term" value="F:DNA binding"/>
    <property type="evidence" value="ECO:0007669"/>
    <property type="project" value="UniProtKB-UniRule"/>
</dbReference>
<gene>
    <name evidence="5" type="ORF">FEZ08_05115</name>
</gene>
<keyword evidence="3" id="KW-1133">Transmembrane helix</keyword>
<feature type="transmembrane region" description="Helical" evidence="3">
    <location>
        <begin position="153"/>
        <end position="171"/>
    </location>
</feature>
<evidence type="ECO:0000256" key="2">
    <source>
        <dbReference type="PROSITE-ProRule" id="PRU00335"/>
    </source>
</evidence>
<reference evidence="5 6" key="1">
    <citation type="submission" date="2019-05" db="EMBL/GenBank/DDBJ databases">
        <title>Culicoidintestinum kansasii gen. nov., sp. nov. from the gastrointestinal tract of the biting midge, Culicoides sonorensis.</title>
        <authorList>
            <person name="Neupane S."/>
            <person name="Ghosh A."/>
            <person name="Gunther S."/>
            <person name="Martin K."/>
            <person name="Zurek L."/>
        </authorList>
    </citation>
    <scope>NUCLEOTIDE SEQUENCE [LARGE SCALE GENOMIC DNA]</scope>
    <source>
        <strain evidence="5 6">CS-1</strain>
    </source>
</reference>
<dbReference type="Gene3D" id="1.10.357.10">
    <property type="entry name" value="Tetracycline Repressor, domain 2"/>
    <property type="match status" value="1"/>
</dbReference>
<evidence type="ECO:0000256" key="1">
    <source>
        <dbReference type="ARBA" id="ARBA00023125"/>
    </source>
</evidence>
<keyword evidence="3" id="KW-0812">Transmembrane</keyword>
<accession>A0A5R8QDW9</accession>
<dbReference type="InterPro" id="IPR009057">
    <property type="entry name" value="Homeodomain-like_sf"/>
</dbReference>
<name>A0A5R8QDW9_9FIRM</name>
<evidence type="ECO:0000313" key="6">
    <source>
        <dbReference type="Proteomes" id="UP000306912"/>
    </source>
</evidence>
<dbReference type="InterPro" id="IPR050624">
    <property type="entry name" value="HTH-type_Tx_Regulator"/>
</dbReference>
<dbReference type="OrthoDB" id="9810250at2"/>
<proteinExistence type="predicted"/>
<dbReference type="Pfam" id="PF00440">
    <property type="entry name" value="TetR_N"/>
    <property type="match status" value="1"/>
</dbReference>
<dbReference type="Proteomes" id="UP000306912">
    <property type="component" value="Unassembled WGS sequence"/>
</dbReference>
<protein>
    <submittedName>
        <fullName evidence="5">TetR/AcrR family transcriptional regulator</fullName>
    </submittedName>
</protein>
<comment type="caution">
    <text evidence="5">The sequence shown here is derived from an EMBL/GenBank/DDBJ whole genome shotgun (WGS) entry which is preliminary data.</text>
</comment>
<dbReference type="PROSITE" id="PS50977">
    <property type="entry name" value="HTH_TETR_2"/>
    <property type="match status" value="1"/>
</dbReference>
<dbReference type="SUPFAM" id="SSF46689">
    <property type="entry name" value="Homeodomain-like"/>
    <property type="match status" value="1"/>
</dbReference>
<feature type="transmembrane region" description="Helical" evidence="3">
    <location>
        <begin position="177"/>
        <end position="197"/>
    </location>
</feature>
<evidence type="ECO:0000313" key="5">
    <source>
        <dbReference type="EMBL" id="TLG75431.1"/>
    </source>
</evidence>
<sequence length="203" mass="24287">MQDKKADVTREALHSSFYELLKEKRYEDINVKDITENAFTSRANFYYYYRSKEEMMYALFYELKYSIGIEIDKRVEQLREVDVNDSEALSAILYPSIFRTLEYVKSNKWIFILDKRTNDFDFISTLRVEYEKNITKHFSADIKKYNNAEFIRINTLFYTSGVAAVIAEWISTDMQTSIKLIATTLYLQLYNLFMILYRTHIVD</sequence>
<keyword evidence="6" id="KW-1185">Reference proteome</keyword>
<feature type="domain" description="HTH tetR-type" evidence="4">
    <location>
        <begin position="7"/>
        <end position="67"/>
    </location>
</feature>
<evidence type="ECO:0000256" key="3">
    <source>
        <dbReference type="SAM" id="Phobius"/>
    </source>
</evidence>
<dbReference type="PANTHER" id="PTHR43479">
    <property type="entry name" value="ACREF/ENVCD OPERON REPRESSOR-RELATED"/>
    <property type="match status" value="1"/>
</dbReference>
<organism evidence="5 6">
    <name type="scientific">Culicoidibacter larvae</name>
    <dbReference type="NCBI Taxonomy" id="2579976"/>
    <lineage>
        <taxon>Bacteria</taxon>
        <taxon>Bacillati</taxon>
        <taxon>Bacillota</taxon>
        <taxon>Culicoidibacteria</taxon>
        <taxon>Culicoidibacterales</taxon>
        <taxon>Culicoidibacteraceae</taxon>
        <taxon>Culicoidibacter</taxon>
    </lineage>
</organism>
<dbReference type="InParanoid" id="A0A5R8QDW9"/>
<evidence type="ECO:0000259" key="4">
    <source>
        <dbReference type="PROSITE" id="PS50977"/>
    </source>
</evidence>
<keyword evidence="1 2" id="KW-0238">DNA-binding</keyword>
<dbReference type="RefSeq" id="WP_138190638.1">
    <property type="nucleotide sequence ID" value="NZ_VBWP01000003.1"/>
</dbReference>